<name>A0A3D9C6M0_9FLAO</name>
<sequence length="365" mass="43251">MTLYKFISEKELLEIGRIFFKEFVSDIPLHFYTSSIPDHIPDHGMFLIKCEIEENTISNFKILKDGELMIETNQIPLFNTLMVDKIKTVDFFGRTEEVEKEALGILEEEKRFFAWRLKKYLETNSREIVSYDSFRKVYKPSVPIGEESEKLIEEEKARAKYLEEKTLKINTVEEAVDFLIHEELSENTIRGIRNESLASKLNDLTVLFGMGMYLRNVFIYPNKNENFLKYLNTYDPGYILDRGEFGEGLIEDSLWRRLNHYNITDESKKKIEVLRKEKYNEGLAWSNYIKEKLLSYNLDEAIISEYLELEDQMDLCVSDEDFEHCMYEQKKILEGLSGDELSVYNQMKQDYFTVSRLIKKLKNKQ</sequence>
<evidence type="ECO:0000313" key="2">
    <source>
        <dbReference type="Proteomes" id="UP000256686"/>
    </source>
</evidence>
<organism evidence="1 2">
    <name type="scientific">Chryseobacterium pennae</name>
    <dbReference type="NCBI Taxonomy" id="2258962"/>
    <lineage>
        <taxon>Bacteria</taxon>
        <taxon>Pseudomonadati</taxon>
        <taxon>Bacteroidota</taxon>
        <taxon>Flavobacteriia</taxon>
        <taxon>Flavobacteriales</taxon>
        <taxon>Weeksellaceae</taxon>
        <taxon>Chryseobacterium group</taxon>
        <taxon>Chryseobacterium</taxon>
    </lineage>
</organism>
<dbReference type="AlphaFoldDB" id="A0A3D9C6M0"/>
<proteinExistence type="predicted"/>
<dbReference type="EMBL" id="QNVT01000018">
    <property type="protein sequence ID" value="REC61121.1"/>
    <property type="molecule type" value="Genomic_DNA"/>
</dbReference>
<protein>
    <submittedName>
        <fullName evidence="1">Uncharacterized protein</fullName>
    </submittedName>
</protein>
<dbReference type="RefSeq" id="WP_115972103.1">
    <property type="nucleotide sequence ID" value="NZ_QNVT01000018.1"/>
</dbReference>
<evidence type="ECO:0000313" key="1">
    <source>
        <dbReference type="EMBL" id="REC61121.1"/>
    </source>
</evidence>
<comment type="caution">
    <text evidence="1">The sequence shown here is derived from an EMBL/GenBank/DDBJ whole genome shotgun (WGS) entry which is preliminary data.</text>
</comment>
<gene>
    <name evidence="1" type="ORF">DRF65_17850</name>
</gene>
<accession>A0A3D9C6M0</accession>
<keyword evidence="2" id="KW-1185">Reference proteome</keyword>
<reference evidence="2" key="1">
    <citation type="submission" date="2018-06" db="EMBL/GenBank/DDBJ databases">
        <authorList>
            <person name="Lum Nde A."/>
            <person name="Hugo C."/>
        </authorList>
    </citation>
    <scope>NUCLEOTIDE SEQUENCE [LARGE SCALE GENOMIC DNA]</scope>
    <source>
        <strain evidence="2">1_F178</strain>
    </source>
</reference>
<dbReference type="Proteomes" id="UP000256686">
    <property type="component" value="Unassembled WGS sequence"/>
</dbReference>